<dbReference type="InterPro" id="IPR053163">
    <property type="entry name" value="HTH-type_regulator_Rgg"/>
</dbReference>
<gene>
    <name evidence="1" type="ORF">acsn021_03030</name>
</gene>
<reference evidence="1 2" key="1">
    <citation type="journal article" date="2016" name="Int. J. Syst. Evol. Microbiol.">
        <title>Descriptions of Anaerotaenia torta gen. nov., sp. nov. and Anaerocolumna cellulosilytica gen. nov., sp. nov. isolated from a methanogenic reactor of cattle waste.</title>
        <authorList>
            <person name="Uek A."/>
            <person name="Ohtaki Y."/>
            <person name="Kaku N."/>
            <person name="Ueki K."/>
        </authorList>
    </citation>
    <scope>NUCLEOTIDE SEQUENCE [LARGE SCALE GENOMIC DNA]</scope>
    <source>
        <strain evidence="1 2">SN021</strain>
    </source>
</reference>
<organism evidence="1 2">
    <name type="scientific">Anaerocolumna cellulosilytica</name>
    <dbReference type="NCBI Taxonomy" id="433286"/>
    <lineage>
        <taxon>Bacteria</taxon>
        <taxon>Bacillati</taxon>
        <taxon>Bacillota</taxon>
        <taxon>Clostridia</taxon>
        <taxon>Lachnospirales</taxon>
        <taxon>Lachnospiraceae</taxon>
        <taxon>Anaerocolumna</taxon>
    </lineage>
</organism>
<name>A0A6S6QQ71_9FIRM</name>
<sequence>MNYEHFGAFLQDLRIQHNLSREKLAENICTSKQIYRIEKGLSEPSLYLITQLSIKFNMDLHEYFKMYFTNNTIAGLEGINAINSAIETFNIPLLKSLVEKYEKLEDFKKGENLQHIYYGKALCSALLDRNYETSLEFCFSGIQIECPNFDIANISKNMYSNVAITLMNCIGQNCFALNQYDSGKNVFRALIIILEKFAINSPYPFLRASQFSKKMYQLVLNNIAYEMFDNGEIKEALNYIEKGITFSLKEYNLRHLANLIYMKFKILYHEQNYEEAKEYYNRTIYLYKITNKDDKLTELEQSARIEYPEIFTD</sequence>
<dbReference type="AlphaFoldDB" id="A0A6S6QQ71"/>
<dbReference type="SUPFAM" id="SSF47413">
    <property type="entry name" value="lambda repressor-like DNA-binding domains"/>
    <property type="match status" value="1"/>
</dbReference>
<dbReference type="Pfam" id="PF01381">
    <property type="entry name" value="HTH_3"/>
    <property type="match status" value="1"/>
</dbReference>
<dbReference type="EMBL" id="AP023367">
    <property type="protein sequence ID" value="BCJ92734.1"/>
    <property type="molecule type" value="Genomic_DNA"/>
</dbReference>
<keyword evidence="2" id="KW-1185">Reference proteome</keyword>
<dbReference type="PROSITE" id="PS50943">
    <property type="entry name" value="HTH_CROC1"/>
    <property type="match status" value="1"/>
</dbReference>
<dbReference type="SMART" id="SM00530">
    <property type="entry name" value="HTH_XRE"/>
    <property type="match status" value="1"/>
</dbReference>
<dbReference type="SUPFAM" id="SSF48452">
    <property type="entry name" value="TPR-like"/>
    <property type="match status" value="1"/>
</dbReference>
<evidence type="ECO:0000313" key="2">
    <source>
        <dbReference type="Proteomes" id="UP000515561"/>
    </source>
</evidence>
<dbReference type="PANTHER" id="PTHR37038:SF14">
    <property type="entry name" value="TRANSCRIPTIONAL ACTIVATOR"/>
    <property type="match status" value="1"/>
</dbReference>
<dbReference type="InterPro" id="IPR010982">
    <property type="entry name" value="Lambda_DNA-bd_dom_sf"/>
</dbReference>
<dbReference type="CDD" id="cd00093">
    <property type="entry name" value="HTH_XRE"/>
    <property type="match status" value="1"/>
</dbReference>
<dbReference type="Gene3D" id="1.25.40.10">
    <property type="entry name" value="Tetratricopeptide repeat domain"/>
    <property type="match status" value="1"/>
</dbReference>
<evidence type="ECO:0000313" key="1">
    <source>
        <dbReference type="EMBL" id="BCJ92734.1"/>
    </source>
</evidence>
<dbReference type="GO" id="GO:0003677">
    <property type="term" value="F:DNA binding"/>
    <property type="evidence" value="ECO:0007669"/>
    <property type="project" value="InterPro"/>
</dbReference>
<dbReference type="InterPro" id="IPR001387">
    <property type="entry name" value="Cro/C1-type_HTH"/>
</dbReference>
<accession>A0A6S6QQ71</accession>
<proteinExistence type="predicted"/>
<protein>
    <submittedName>
        <fullName evidence="1">Uncharacterized protein</fullName>
    </submittedName>
</protein>
<dbReference type="KEGG" id="acel:acsn021_03030"/>
<dbReference type="InterPro" id="IPR011990">
    <property type="entry name" value="TPR-like_helical_dom_sf"/>
</dbReference>
<dbReference type="RefSeq" id="WP_184094480.1">
    <property type="nucleotide sequence ID" value="NZ_AP023367.1"/>
</dbReference>
<dbReference type="PANTHER" id="PTHR37038">
    <property type="entry name" value="TRANSCRIPTIONAL REGULATOR-RELATED"/>
    <property type="match status" value="1"/>
</dbReference>
<dbReference type="Proteomes" id="UP000515561">
    <property type="component" value="Chromosome"/>
</dbReference>